<feature type="compositionally biased region" description="Basic residues" evidence="1">
    <location>
        <begin position="897"/>
        <end position="907"/>
    </location>
</feature>
<feature type="compositionally biased region" description="Basic and acidic residues" evidence="1">
    <location>
        <begin position="82"/>
        <end position="91"/>
    </location>
</feature>
<feature type="compositionally biased region" description="Polar residues" evidence="1">
    <location>
        <begin position="933"/>
        <end position="945"/>
    </location>
</feature>
<feature type="region of interest" description="Disordered" evidence="1">
    <location>
        <begin position="599"/>
        <end position="639"/>
    </location>
</feature>
<organism evidence="2 3">
    <name type="scientific">Kwoniella shivajii</name>
    <dbReference type="NCBI Taxonomy" id="564305"/>
    <lineage>
        <taxon>Eukaryota</taxon>
        <taxon>Fungi</taxon>
        <taxon>Dikarya</taxon>
        <taxon>Basidiomycota</taxon>
        <taxon>Agaricomycotina</taxon>
        <taxon>Tremellomycetes</taxon>
        <taxon>Tremellales</taxon>
        <taxon>Cryptococcaceae</taxon>
        <taxon>Kwoniella</taxon>
    </lineage>
</organism>
<evidence type="ECO:0000256" key="1">
    <source>
        <dbReference type="SAM" id="MobiDB-lite"/>
    </source>
</evidence>
<feature type="compositionally biased region" description="Basic and acidic residues" evidence="1">
    <location>
        <begin position="914"/>
        <end position="925"/>
    </location>
</feature>
<name>A0ABZ1D2E9_9TREE</name>
<feature type="region of interest" description="Disordered" evidence="1">
    <location>
        <begin position="897"/>
        <end position="951"/>
    </location>
</feature>
<evidence type="ECO:0008006" key="4">
    <source>
        <dbReference type="Google" id="ProtNLM"/>
    </source>
</evidence>
<feature type="compositionally biased region" description="Low complexity" evidence="1">
    <location>
        <begin position="271"/>
        <end position="286"/>
    </location>
</feature>
<dbReference type="PANTHER" id="PTHR12507">
    <property type="entry name" value="REDUCED GROWTH PHENOTYPE 1 RGP1, YEAST -RELATED"/>
    <property type="match status" value="1"/>
</dbReference>
<dbReference type="RefSeq" id="XP_062791871.1">
    <property type="nucleotide sequence ID" value="XM_062935820.1"/>
</dbReference>
<evidence type="ECO:0000313" key="2">
    <source>
        <dbReference type="EMBL" id="WRT67131.1"/>
    </source>
</evidence>
<accession>A0ABZ1D2E9</accession>
<feature type="compositionally biased region" description="Polar residues" evidence="1">
    <location>
        <begin position="125"/>
        <end position="154"/>
    </location>
</feature>
<feature type="region of interest" description="Disordered" evidence="1">
    <location>
        <begin position="107"/>
        <end position="347"/>
    </location>
</feature>
<feature type="region of interest" description="Disordered" evidence="1">
    <location>
        <begin position="1"/>
        <end position="20"/>
    </location>
</feature>
<dbReference type="InterPro" id="IPR014848">
    <property type="entry name" value="Rgp1"/>
</dbReference>
<feature type="region of interest" description="Disordered" evidence="1">
    <location>
        <begin position="52"/>
        <end position="91"/>
    </location>
</feature>
<sequence length="1036" mass="111819">MSSYFPFSSSSTPLAQPTHNVNLDDPHLQLTVTPSASAYYAGETFSVTITFTNTRTPPSDASHPKTPGSGPSTADIRTATSAERHLPALSPREDLLSIQALPERKHQIGLNSPSIPLSYGDTNAEAGSSRITTPTPDPLSINSTPGPGPSTITSDLGFPYSPGANPAYRAPGWPGQGGPSSPTREKPMNFRSPDGWSKNDNGSAKEGGHNRRSRSLALGKGTMSPQELVWALGGQPTPPPLPSRRPHSAAIPSHHPHSRKISINNFPLSPPSDESISSSLSPPLRSLPERDLMASAAAGPSRPALIRATSSTSSQGTTDDDTFISNGALTRSKSRPMPSPLAHGRTPSYHNAYGANLLGLGTPPALPPPTHPYIRERIPVDKGTTTVLWAYTRLIAHFHPSNTYIPPDPLLPLRSMLLHQPVGSGSLNPTPALTSNGAGSNGTSRWQLSFGTGTIGNATQPSLTGSLFGLAKDLVMGGSGGSLEEERKRVWNMKDLPVLETTRSLLGVDLKLKEGESKEFMYTLPLPATLPPAHRGKAFRFSYDLVVSLNVSLPGGGGRQKSKDITVPIRVWANVSVGHPFRTYDVLKPIIQTKEEGIVQEVEPELSPKSQEERSSPIPNGGIGLRRRSSASDKHRYKGGDTMESLQAYAKHLLDTLEPNSSHNPSEGYTPKLPPQSPSGSISKLPRSRVVSPSSSSFHIPPLPAKETNGDRGDRKSETYLGIPGDTLGKGLRPRPKQGTVLEGDDELVEEGTEAGCGEAVEILSRHSPKASYDIAKDGEVVAVLTLIKTTYRLGETVLGVVTFNEPETERRVLKFSAFLESHELIPEPLLPPGNVQPQLSRLHAEHRSSYVVSSSRLAFSLDIPSDATPGFSLAAGQGDKGGLEWKVKLQFVVAVPHHHHQHHHDHRQQSNNRKSESTARTDKGHVKHKRQNQSVNLLPRNGSSNDHDNRFYSATNTLTPLLPLSEPLRIDGISSNSDSDEKDLNLDRGEKPIKRRSSTTMRWEEMKTELVECQVPVKVLAGNTAFVVRPSVWVI</sequence>
<reference evidence="2 3" key="1">
    <citation type="submission" date="2024-01" db="EMBL/GenBank/DDBJ databases">
        <title>Comparative genomics of Cryptococcus and Kwoniella reveals pathogenesis evolution and contrasting modes of karyotype evolution via chromosome fusion or intercentromeric recombination.</title>
        <authorList>
            <person name="Coelho M.A."/>
            <person name="David-Palma M."/>
            <person name="Shea T."/>
            <person name="Bowers K."/>
            <person name="McGinley-Smith S."/>
            <person name="Mohammad A.W."/>
            <person name="Gnirke A."/>
            <person name="Yurkov A.M."/>
            <person name="Nowrousian M."/>
            <person name="Sun S."/>
            <person name="Cuomo C.A."/>
            <person name="Heitman J."/>
        </authorList>
    </citation>
    <scope>NUCLEOTIDE SEQUENCE [LARGE SCALE GENOMIC DNA]</scope>
    <source>
        <strain evidence="2">CBS 11374</strain>
    </source>
</reference>
<feature type="compositionally biased region" description="Polar residues" evidence="1">
    <location>
        <begin position="658"/>
        <end position="667"/>
    </location>
</feature>
<dbReference type="GeneID" id="87956228"/>
<gene>
    <name evidence="2" type="ORF">IL334_004097</name>
</gene>
<keyword evidence="3" id="KW-1185">Reference proteome</keyword>
<feature type="region of interest" description="Disordered" evidence="1">
    <location>
        <begin position="657"/>
        <end position="737"/>
    </location>
</feature>
<proteinExistence type="predicted"/>
<feature type="compositionally biased region" description="Basic and acidic residues" evidence="1">
    <location>
        <begin position="630"/>
        <end position="639"/>
    </location>
</feature>
<dbReference type="EMBL" id="CP141885">
    <property type="protein sequence ID" value="WRT67131.1"/>
    <property type="molecule type" value="Genomic_DNA"/>
</dbReference>
<evidence type="ECO:0000313" key="3">
    <source>
        <dbReference type="Proteomes" id="UP001329825"/>
    </source>
</evidence>
<feature type="compositionally biased region" description="Low complexity" evidence="1">
    <location>
        <begin position="1"/>
        <end position="11"/>
    </location>
</feature>
<feature type="compositionally biased region" description="Low complexity" evidence="1">
    <location>
        <begin position="688"/>
        <end position="697"/>
    </location>
</feature>
<dbReference type="Pfam" id="PF08737">
    <property type="entry name" value="Rgp1"/>
    <property type="match status" value="1"/>
</dbReference>
<dbReference type="Proteomes" id="UP001329825">
    <property type="component" value="Chromosome 5"/>
</dbReference>
<protein>
    <recommendedName>
        <fullName evidence="4">Rgp1</fullName>
    </recommendedName>
</protein>
<feature type="compositionally biased region" description="Basic and acidic residues" evidence="1">
    <location>
        <begin position="708"/>
        <end position="718"/>
    </location>
</feature>